<dbReference type="GO" id="GO:0007165">
    <property type="term" value="P:signal transduction"/>
    <property type="evidence" value="ECO:0007669"/>
    <property type="project" value="InterPro"/>
</dbReference>
<evidence type="ECO:0000313" key="2">
    <source>
        <dbReference type="EMBL" id="CAF1217003.1"/>
    </source>
</evidence>
<evidence type="ECO:0000313" key="3">
    <source>
        <dbReference type="Proteomes" id="UP000663855"/>
    </source>
</evidence>
<accession>A0A814XLB7</accession>
<dbReference type="Proteomes" id="UP000663855">
    <property type="component" value="Unassembled WGS sequence"/>
</dbReference>
<protein>
    <recommendedName>
        <fullName evidence="1">TIR domain-containing protein</fullName>
    </recommendedName>
</protein>
<sequence>MASYSVISHLAIRKQIEETNPAVTVENKEINNELFEQTDELLRNVPSLTEEPHNISQAISTILLKLNEICHDLITKKHYRTSFAFAIFNKIFKIYIQILDLHLFVDAILHYDPKRHVHLLRKLLDIENHYDFDKLIQQTSIKGQRELFFSLLKQLDSSAKLISYLQNNLNTNLDTDQILINSCSSVLYTILKVLNRIQITITDDDLEKYQSPLLTSIIRFMNDYFKNKEYLRVNERNNKKLMTVILRFIVNLTAKILTLRIFINIDYPQTCLSWLSLSYLNATGYLLIICTLKDIACHEEGVIVLNKLNCAEIVHQFKNEALNVHIGFIIDRNMREIASQMLDLILVLIVDPDVLFVEEVNSDAINQVLSTTINTSASLTFRNEWFHLSELLIGLMKLCTNDNILDFILQKNGCLRFFLTTLRTLLLDIGEKNIDDVDIGLEVLAIMALGNILWSISFHDGYKNDLIQNIDLIKLLEELRESDTLNYTLSYIYIPQQMSSLRRAIDGIRHNLQLLLPSKSENQFNSNRKMTCSLMISYSHVNIDFCRQLYDILSAIPKLSISVDFNTGKYLWKDIVETLVQADLIVFLLSKDFFYDKSCRQELIYVTDKLKTLFFPIFIDQNFKSTGWLHKRIARLKSIQFDKTNPISTCEELLSMINEHLYMNISLVRNSLDIKQWSDKEVKEWFMKNDILPELDEFYQFRNGNELLLYAKAILAYPWINEYERIRTRFAEKFQQKNQNLTREQFLQFINQLKILDKQVYFN</sequence>
<gene>
    <name evidence="2" type="ORF">CJN711_LOCUS12802</name>
</gene>
<dbReference type="EMBL" id="CAJNOV010005606">
    <property type="protein sequence ID" value="CAF1217003.1"/>
    <property type="molecule type" value="Genomic_DNA"/>
</dbReference>
<reference evidence="2" key="1">
    <citation type="submission" date="2021-02" db="EMBL/GenBank/DDBJ databases">
        <authorList>
            <person name="Nowell W R."/>
        </authorList>
    </citation>
    <scope>NUCLEOTIDE SEQUENCE</scope>
</reference>
<name>A0A814XLB7_9BILA</name>
<dbReference type="InterPro" id="IPR035897">
    <property type="entry name" value="Toll_tir_struct_dom_sf"/>
</dbReference>
<dbReference type="InterPro" id="IPR000157">
    <property type="entry name" value="TIR_dom"/>
</dbReference>
<dbReference type="SUPFAM" id="SSF52200">
    <property type="entry name" value="Toll/Interleukin receptor TIR domain"/>
    <property type="match status" value="1"/>
</dbReference>
<comment type="caution">
    <text evidence="2">The sequence shown here is derived from an EMBL/GenBank/DDBJ whole genome shotgun (WGS) entry which is preliminary data.</text>
</comment>
<dbReference type="AlphaFoldDB" id="A0A814XLB7"/>
<dbReference type="Pfam" id="PF13676">
    <property type="entry name" value="TIR_2"/>
    <property type="match status" value="1"/>
</dbReference>
<organism evidence="2 3">
    <name type="scientific">Rotaria magnacalcarata</name>
    <dbReference type="NCBI Taxonomy" id="392030"/>
    <lineage>
        <taxon>Eukaryota</taxon>
        <taxon>Metazoa</taxon>
        <taxon>Spiralia</taxon>
        <taxon>Gnathifera</taxon>
        <taxon>Rotifera</taxon>
        <taxon>Eurotatoria</taxon>
        <taxon>Bdelloidea</taxon>
        <taxon>Philodinida</taxon>
        <taxon>Philodinidae</taxon>
        <taxon>Rotaria</taxon>
    </lineage>
</organism>
<evidence type="ECO:0000259" key="1">
    <source>
        <dbReference type="Pfam" id="PF13676"/>
    </source>
</evidence>
<proteinExistence type="predicted"/>
<dbReference type="Gene3D" id="3.40.50.10140">
    <property type="entry name" value="Toll/interleukin-1 receptor homology (TIR) domain"/>
    <property type="match status" value="1"/>
</dbReference>
<feature type="domain" description="TIR" evidence="1">
    <location>
        <begin position="535"/>
        <end position="643"/>
    </location>
</feature>